<organism evidence="5 6">
    <name type="scientific">Pseudomonas jinjuensis</name>
    <dbReference type="NCBI Taxonomy" id="198616"/>
    <lineage>
        <taxon>Bacteria</taxon>
        <taxon>Pseudomonadati</taxon>
        <taxon>Pseudomonadota</taxon>
        <taxon>Gammaproteobacteria</taxon>
        <taxon>Pseudomonadales</taxon>
        <taxon>Pseudomonadaceae</taxon>
        <taxon>Pseudomonas</taxon>
    </lineage>
</organism>
<dbReference type="CDD" id="cd07377">
    <property type="entry name" value="WHTH_GntR"/>
    <property type="match status" value="1"/>
</dbReference>
<dbReference type="AlphaFoldDB" id="A0A1H0NHT2"/>
<dbReference type="STRING" id="198616.SAMN05216193_11835"/>
<dbReference type="SMART" id="SM00866">
    <property type="entry name" value="UTRA"/>
    <property type="match status" value="1"/>
</dbReference>
<keyword evidence="1" id="KW-0805">Transcription regulation</keyword>
<dbReference type="PRINTS" id="PR00035">
    <property type="entry name" value="HTHGNTR"/>
</dbReference>
<dbReference type="Pfam" id="PF00392">
    <property type="entry name" value="GntR"/>
    <property type="match status" value="1"/>
</dbReference>
<evidence type="ECO:0000259" key="4">
    <source>
        <dbReference type="PROSITE" id="PS50949"/>
    </source>
</evidence>
<evidence type="ECO:0000256" key="1">
    <source>
        <dbReference type="ARBA" id="ARBA00023015"/>
    </source>
</evidence>
<dbReference type="InterPro" id="IPR036388">
    <property type="entry name" value="WH-like_DNA-bd_sf"/>
</dbReference>
<dbReference type="OrthoDB" id="5450856at2"/>
<evidence type="ECO:0000256" key="2">
    <source>
        <dbReference type="ARBA" id="ARBA00023125"/>
    </source>
</evidence>
<keyword evidence="3" id="KW-0804">Transcription</keyword>
<evidence type="ECO:0000256" key="3">
    <source>
        <dbReference type="ARBA" id="ARBA00023163"/>
    </source>
</evidence>
<dbReference type="InterPro" id="IPR050679">
    <property type="entry name" value="Bact_HTH_transcr_reg"/>
</dbReference>
<keyword evidence="2 5" id="KW-0238">DNA-binding</keyword>
<dbReference type="GO" id="GO:0003677">
    <property type="term" value="F:DNA binding"/>
    <property type="evidence" value="ECO:0007669"/>
    <property type="project" value="UniProtKB-KW"/>
</dbReference>
<dbReference type="EMBL" id="FNIJ01000018">
    <property type="protein sequence ID" value="SDO91880.1"/>
    <property type="molecule type" value="Genomic_DNA"/>
</dbReference>
<dbReference type="Gene3D" id="3.40.1410.10">
    <property type="entry name" value="Chorismate lyase-like"/>
    <property type="match status" value="1"/>
</dbReference>
<evidence type="ECO:0000313" key="6">
    <source>
        <dbReference type="Proteomes" id="UP000242957"/>
    </source>
</evidence>
<gene>
    <name evidence="5" type="ORF">SAMN05216193_11835</name>
</gene>
<name>A0A1H0NHT2_9PSED</name>
<keyword evidence="6" id="KW-1185">Reference proteome</keyword>
<dbReference type="InterPro" id="IPR011663">
    <property type="entry name" value="UTRA"/>
</dbReference>
<dbReference type="SUPFAM" id="SSF46785">
    <property type="entry name" value="Winged helix' DNA-binding domain"/>
    <property type="match status" value="1"/>
</dbReference>
<dbReference type="Proteomes" id="UP000242957">
    <property type="component" value="Unassembled WGS sequence"/>
</dbReference>
<reference evidence="6" key="1">
    <citation type="submission" date="2016-10" db="EMBL/GenBank/DDBJ databases">
        <authorList>
            <person name="Varghese N."/>
            <person name="Submissions S."/>
        </authorList>
    </citation>
    <scope>NUCLEOTIDE SEQUENCE [LARGE SCALE GENOMIC DNA]</scope>
    <source>
        <strain evidence="6">JCM 21621</strain>
    </source>
</reference>
<dbReference type="SMART" id="SM00345">
    <property type="entry name" value="HTH_GNTR"/>
    <property type="match status" value="1"/>
</dbReference>
<dbReference type="PROSITE" id="PS50949">
    <property type="entry name" value="HTH_GNTR"/>
    <property type="match status" value="1"/>
</dbReference>
<dbReference type="PANTHER" id="PTHR44846">
    <property type="entry name" value="MANNOSYL-D-GLYCERATE TRANSPORT/METABOLISM SYSTEM REPRESSOR MNGR-RELATED"/>
    <property type="match status" value="1"/>
</dbReference>
<dbReference type="Pfam" id="PF07702">
    <property type="entry name" value="UTRA"/>
    <property type="match status" value="1"/>
</dbReference>
<evidence type="ECO:0000313" key="5">
    <source>
        <dbReference type="EMBL" id="SDO91880.1"/>
    </source>
</evidence>
<sequence length="257" mass="27991">MKTRHDNLDDDVLSAPAPRHLDLARTLMQDIRNGQPAVGELLPTEAELCAKWGLSRYTVRQAIQKLCALGLVTRQAGVGTTVVASRPPSRYTQSMDTLSDLVRYAQGTRFHLTGREDLTAGPEHAQLLRGAAGGHWLHLSGTRLSADDGGEPISLVDIYVDAAYADLPGITPTMDVPVYTLIEERYGIRVSRVEQEIQGVLIEGAAAEALQVPSGSPGLRIIRTYFVRERVIEVTTGVHPASRFSYSMSFQLAQSAV</sequence>
<dbReference type="PANTHER" id="PTHR44846:SF1">
    <property type="entry name" value="MANNOSYL-D-GLYCERATE TRANSPORT_METABOLISM SYSTEM REPRESSOR MNGR-RELATED"/>
    <property type="match status" value="1"/>
</dbReference>
<dbReference type="Gene3D" id="1.10.10.10">
    <property type="entry name" value="Winged helix-like DNA-binding domain superfamily/Winged helix DNA-binding domain"/>
    <property type="match status" value="1"/>
</dbReference>
<proteinExistence type="predicted"/>
<dbReference type="InterPro" id="IPR000524">
    <property type="entry name" value="Tscrpt_reg_HTH_GntR"/>
</dbReference>
<accession>A0A1H0NHT2</accession>
<protein>
    <submittedName>
        <fullName evidence="5">DNA-binding transcriptional regulator, GntR family</fullName>
    </submittedName>
</protein>
<dbReference type="RefSeq" id="WP_084313312.1">
    <property type="nucleotide sequence ID" value="NZ_FNIJ01000018.1"/>
</dbReference>
<dbReference type="InterPro" id="IPR036390">
    <property type="entry name" value="WH_DNA-bd_sf"/>
</dbReference>
<dbReference type="GO" id="GO:0003700">
    <property type="term" value="F:DNA-binding transcription factor activity"/>
    <property type="evidence" value="ECO:0007669"/>
    <property type="project" value="InterPro"/>
</dbReference>
<dbReference type="SUPFAM" id="SSF64288">
    <property type="entry name" value="Chorismate lyase-like"/>
    <property type="match status" value="1"/>
</dbReference>
<dbReference type="GO" id="GO:0045892">
    <property type="term" value="P:negative regulation of DNA-templated transcription"/>
    <property type="evidence" value="ECO:0007669"/>
    <property type="project" value="TreeGrafter"/>
</dbReference>
<dbReference type="InterPro" id="IPR028978">
    <property type="entry name" value="Chorismate_lyase_/UTRA_dom_sf"/>
</dbReference>
<feature type="domain" description="HTH gntR-type" evidence="4">
    <location>
        <begin position="17"/>
        <end position="85"/>
    </location>
</feature>